<comment type="pathway">
    <text evidence="2">Carbohydrate degradation; pentose phosphate pathway; D-glyceraldehyde 3-phosphate and beta-D-fructose 6-phosphate from D-ribose 5-phosphate and D-xylulose 5-phosphate (non-oxidative stage): step 2/3.</text>
</comment>
<dbReference type="GO" id="GO:0009052">
    <property type="term" value="P:pentose-phosphate shunt, non-oxidative branch"/>
    <property type="evidence" value="ECO:0007669"/>
    <property type="project" value="TreeGrafter"/>
</dbReference>
<sequence length="336" mass="36944">MSSTTLLQQLRELSAVDCDTFDVEVAKSYGPFHDCTSNQAIALSELAKTTAGGELVHGQLIKDSLRDAHWMLARQSDATLEELAVEFSMVRLALAIAPELTGFSHIQTNPRWSYDTDKTIKNAERIVSMFKHVAPSYDTKRVCVKIPATWEGLQACRELEKRGVATLATTMFSMAQAALAAAVNCTYIAPYVNELKVHFEKGYVDQNKAFAFCAAAQRYYQSIGARTKVLPASLTTIDEALALAGVDHITISPPLLAQLSSTSCEDYRGEIGSAMRATEANVEEDFAPILGDESAWRLAFTRSGRGTSEGKIIQAINIFYEMQVELEVMIKKHSTI</sequence>
<keyword evidence="4" id="KW-1185">Reference proteome</keyword>
<dbReference type="PANTHER" id="PTHR10683">
    <property type="entry name" value="TRANSALDOLASE"/>
    <property type="match status" value="1"/>
</dbReference>
<accession>A0A2P5HF55</accession>
<comment type="caution">
    <text evidence="3">The sequence shown here is derived from an EMBL/GenBank/DDBJ whole genome shotgun (WGS) entry which is preliminary data.</text>
</comment>
<comment type="function">
    <text evidence="2">Catalyzes the rate-limiting step of the non-oxidative phase in the pentose phosphate pathway. Catalyzes the reversible conversion of sedheptulose-7-phosphate and D-glyceraldehyde 3-phosphate into erythrose-4-phosphate and beta-D-fructose 6-phosphate.</text>
</comment>
<comment type="catalytic activity">
    <reaction evidence="2">
        <text>D-sedoheptulose 7-phosphate + D-glyceraldehyde 3-phosphate = D-erythrose 4-phosphate + beta-D-fructose 6-phosphate</text>
        <dbReference type="Rhea" id="RHEA:17053"/>
        <dbReference type="ChEBI" id="CHEBI:16897"/>
        <dbReference type="ChEBI" id="CHEBI:57483"/>
        <dbReference type="ChEBI" id="CHEBI:57634"/>
        <dbReference type="ChEBI" id="CHEBI:59776"/>
        <dbReference type="EC" id="2.2.1.2"/>
    </reaction>
</comment>
<dbReference type="OrthoDB" id="1711136at2759"/>
<dbReference type="PROSITE" id="PS00958">
    <property type="entry name" value="TRANSALDOLASE_2"/>
    <property type="match status" value="1"/>
</dbReference>
<dbReference type="InterPro" id="IPR001585">
    <property type="entry name" value="TAL/FSA"/>
</dbReference>
<evidence type="ECO:0000256" key="1">
    <source>
        <dbReference type="ARBA" id="ARBA00023270"/>
    </source>
</evidence>
<dbReference type="EMBL" id="MAVT02003015">
    <property type="protein sequence ID" value="POS68859.1"/>
    <property type="molecule type" value="Genomic_DNA"/>
</dbReference>
<dbReference type="Gene3D" id="3.20.20.70">
    <property type="entry name" value="Aldolase class I"/>
    <property type="match status" value="1"/>
</dbReference>
<dbReference type="STRING" id="158607.A0A2P5HF55"/>
<keyword evidence="2" id="KW-0808">Transferase</keyword>
<evidence type="ECO:0000313" key="4">
    <source>
        <dbReference type="Proteomes" id="UP000094444"/>
    </source>
</evidence>
<organism evidence="3 4">
    <name type="scientific">Diaporthe helianthi</name>
    <dbReference type="NCBI Taxonomy" id="158607"/>
    <lineage>
        <taxon>Eukaryota</taxon>
        <taxon>Fungi</taxon>
        <taxon>Dikarya</taxon>
        <taxon>Ascomycota</taxon>
        <taxon>Pezizomycotina</taxon>
        <taxon>Sordariomycetes</taxon>
        <taxon>Sordariomycetidae</taxon>
        <taxon>Diaporthales</taxon>
        <taxon>Diaporthaceae</taxon>
        <taxon>Diaporthe</taxon>
    </lineage>
</organism>
<dbReference type="Pfam" id="PF00923">
    <property type="entry name" value="TAL_FSA"/>
    <property type="match status" value="1"/>
</dbReference>
<dbReference type="Proteomes" id="UP000094444">
    <property type="component" value="Unassembled WGS sequence"/>
</dbReference>
<gene>
    <name evidence="3" type="ORF">DHEL01_v212747</name>
</gene>
<dbReference type="InterPro" id="IPR018225">
    <property type="entry name" value="Transaldolase_AS"/>
</dbReference>
<dbReference type="GO" id="GO:0004801">
    <property type="term" value="F:transaldolase activity"/>
    <property type="evidence" value="ECO:0007669"/>
    <property type="project" value="UniProtKB-EC"/>
</dbReference>
<proteinExistence type="predicted"/>
<evidence type="ECO:0000256" key="2">
    <source>
        <dbReference type="RuleBase" id="RU000501"/>
    </source>
</evidence>
<dbReference type="InterPro" id="IPR013785">
    <property type="entry name" value="Aldolase_TIM"/>
</dbReference>
<evidence type="ECO:0000313" key="3">
    <source>
        <dbReference type="EMBL" id="POS68859.1"/>
    </source>
</evidence>
<dbReference type="EC" id="2.2.1.2" evidence="2"/>
<dbReference type="SUPFAM" id="SSF51569">
    <property type="entry name" value="Aldolase"/>
    <property type="match status" value="1"/>
</dbReference>
<dbReference type="AlphaFoldDB" id="A0A2P5HF55"/>
<dbReference type="InParanoid" id="A0A2P5HF55"/>
<keyword evidence="1" id="KW-0704">Schiff base</keyword>
<name>A0A2P5HF55_DIAHE</name>
<dbReference type="GO" id="GO:0005975">
    <property type="term" value="P:carbohydrate metabolic process"/>
    <property type="evidence" value="ECO:0007669"/>
    <property type="project" value="InterPro"/>
</dbReference>
<keyword evidence="2" id="KW-0570">Pentose shunt</keyword>
<protein>
    <recommendedName>
        <fullName evidence="2">Transaldolase</fullName>
        <ecNumber evidence="2">2.2.1.2</ecNumber>
    </recommendedName>
</protein>
<dbReference type="PANTHER" id="PTHR10683:SF34">
    <property type="entry name" value="TRANSALDOLASE"/>
    <property type="match status" value="1"/>
</dbReference>
<dbReference type="UniPathway" id="UPA00115">
    <property type="reaction ID" value="UER00414"/>
</dbReference>
<reference evidence="3" key="1">
    <citation type="submission" date="2017-09" db="EMBL/GenBank/DDBJ databases">
        <title>Polyketide synthases of a Diaporthe helianthi virulent isolate.</title>
        <authorList>
            <person name="Baroncelli R."/>
        </authorList>
    </citation>
    <scope>NUCLEOTIDE SEQUENCE [LARGE SCALE GENOMIC DNA]</scope>
    <source>
        <strain evidence="3">7/96</strain>
    </source>
</reference>